<dbReference type="EMBL" id="JACHMY010000001">
    <property type="protein sequence ID" value="MBB5836377.1"/>
    <property type="molecule type" value="Genomic_DNA"/>
</dbReference>
<proteinExistence type="predicted"/>
<dbReference type="AlphaFoldDB" id="A0A7W9J686"/>
<keyword evidence="2" id="KW-0472">Membrane</keyword>
<accession>A0A7W9J686</accession>
<dbReference type="Proteomes" id="UP000549971">
    <property type="component" value="Unassembled WGS sequence"/>
</dbReference>
<feature type="transmembrane region" description="Helical" evidence="2">
    <location>
        <begin position="7"/>
        <end position="24"/>
    </location>
</feature>
<dbReference type="RefSeq" id="WP_184795898.1">
    <property type="nucleotide sequence ID" value="NZ_JACHMY010000001.1"/>
</dbReference>
<evidence type="ECO:0000256" key="2">
    <source>
        <dbReference type="SAM" id="Phobius"/>
    </source>
</evidence>
<protein>
    <submittedName>
        <fullName evidence="3">Uncharacterized protein</fullName>
    </submittedName>
</protein>
<keyword evidence="4" id="KW-1185">Reference proteome</keyword>
<evidence type="ECO:0000313" key="4">
    <source>
        <dbReference type="Proteomes" id="UP000549971"/>
    </source>
</evidence>
<organism evidence="3 4">
    <name type="scientific">Kribbella italica</name>
    <dbReference type="NCBI Taxonomy" id="1540520"/>
    <lineage>
        <taxon>Bacteria</taxon>
        <taxon>Bacillati</taxon>
        <taxon>Actinomycetota</taxon>
        <taxon>Actinomycetes</taxon>
        <taxon>Propionibacteriales</taxon>
        <taxon>Kribbellaceae</taxon>
        <taxon>Kribbella</taxon>
    </lineage>
</organism>
<comment type="caution">
    <text evidence="3">The sequence shown here is derived from an EMBL/GenBank/DDBJ whole genome shotgun (WGS) entry which is preliminary data.</text>
</comment>
<name>A0A7W9J686_9ACTN</name>
<evidence type="ECO:0000313" key="3">
    <source>
        <dbReference type="EMBL" id="MBB5836377.1"/>
    </source>
</evidence>
<evidence type="ECO:0000256" key="1">
    <source>
        <dbReference type="SAM" id="MobiDB-lite"/>
    </source>
</evidence>
<feature type="region of interest" description="Disordered" evidence="1">
    <location>
        <begin position="287"/>
        <end position="312"/>
    </location>
</feature>
<reference evidence="3 4" key="1">
    <citation type="submission" date="2020-08" db="EMBL/GenBank/DDBJ databases">
        <title>Sequencing the genomes of 1000 actinobacteria strains.</title>
        <authorList>
            <person name="Klenk H.-P."/>
        </authorList>
    </citation>
    <scope>NUCLEOTIDE SEQUENCE [LARGE SCALE GENOMIC DNA]</scope>
    <source>
        <strain evidence="3 4">DSM 28967</strain>
    </source>
</reference>
<feature type="transmembrane region" description="Helical" evidence="2">
    <location>
        <begin position="30"/>
        <end position="47"/>
    </location>
</feature>
<keyword evidence="2" id="KW-1133">Transmembrane helix</keyword>
<keyword evidence="2" id="KW-0812">Transmembrane</keyword>
<gene>
    <name evidence="3" type="ORF">HDA39_003111</name>
</gene>
<sequence>MKLDKNTLLLSAAVVAFLYLLALVLGLPGWVAVMVSVVLLLVVAVVYNEPLTKPAPITVQAPVTHAPPSVHSSHAVDHDPVFSLPPTRTIADVRLPSASPDFQFSFSAVVHWSTVLSGSRHADLSSVAVDSLLNRAKALTAGQQPTEESLNQHRLAALLGEPDLDDRGQVRTWATEVRLRLPDADSKHLQVLAALHRREQRTLLERRMERDERAYLRDEVLASPGSAAVWWLVNNPGEVEKAVELLETLAQLSSVANTDELPPRQHPKPHLTSADKSIAELATVLNHRPEEDTPTDYREQFFAEKPPHPDHG</sequence>